<keyword evidence="5" id="KW-0175">Coiled coil</keyword>
<dbReference type="SMART" id="SM00184">
    <property type="entry name" value="RING"/>
    <property type="match status" value="1"/>
</dbReference>
<evidence type="ECO:0000313" key="8">
    <source>
        <dbReference type="EMBL" id="KAK6169604.1"/>
    </source>
</evidence>
<dbReference type="PANTHER" id="PTHR25462">
    <property type="entry name" value="BONUS, ISOFORM C-RELATED"/>
    <property type="match status" value="1"/>
</dbReference>
<evidence type="ECO:0000256" key="2">
    <source>
        <dbReference type="ARBA" id="ARBA00022771"/>
    </source>
</evidence>
<dbReference type="InterPro" id="IPR018957">
    <property type="entry name" value="Znf_C3HC4_RING-type"/>
</dbReference>
<dbReference type="Pfam" id="PF00097">
    <property type="entry name" value="zf-C3HC4"/>
    <property type="match status" value="1"/>
</dbReference>
<name>A0AAN8P7K0_PATCE</name>
<dbReference type="Gene3D" id="3.30.160.60">
    <property type="entry name" value="Classic Zinc Finger"/>
    <property type="match status" value="1"/>
</dbReference>
<dbReference type="SUPFAM" id="SSF57845">
    <property type="entry name" value="B-box zinc-binding domain"/>
    <property type="match status" value="1"/>
</dbReference>
<dbReference type="PROSITE" id="PS50089">
    <property type="entry name" value="ZF_RING_2"/>
    <property type="match status" value="1"/>
</dbReference>
<dbReference type="AlphaFoldDB" id="A0AAN8P7K0"/>
<organism evidence="8 9">
    <name type="scientific">Patella caerulea</name>
    <name type="common">Rayed Mediterranean limpet</name>
    <dbReference type="NCBI Taxonomy" id="87958"/>
    <lineage>
        <taxon>Eukaryota</taxon>
        <taxon>Metazoa</taxon>
        <taxon>Spiralia</taxon>
        <taxon>Lophotrochozoa</taxon>
        <taxon>Mollusca</taxon>
        <taxon>Gastropoda</taxon>
        <taxon>Patellogastropoda</taxon>
        <taxon>Patelloidea</taxon>
        <taxon>Patellidae</taxon>
        <taxon>Patella</taxon>
    </lineage>
</organism>
<dbReference type="InterPro" id="IPR008974">
    <property type="entry name" value="TRAF-like"/>
</dbReference>
<dbReference type="PANTHER" id="PTHR25462:SF296">
    <property type="entry name" value="MEIOTIC P26, ISOFORM F"/>
    <property type="match status" value="1"/>
</dbReference>
<reference evidence="8 9" key="1">
    <citation type="submission" date="2024-01" db="EMBL/GenBank/DDBJ databases">
        <title>The genome of the rayed Mediterranean limpet Patella caerulea (Linnaeus, 1758).</title>
        <authorList>
            <person name="Anh-Thu Weber A."/>
            <person name="Halstead-Nussloch G."/>
        </authorList>
    </citation>
    <scope>NUCLEOTIDE SEQUENCE [LARGE SCALE GENOMIC DNA]</scope>
    <source>
        <strain evidence="8">AATW-2023a</strain>
        <tissue evidence="8">Whole specimen</tissue>
    </source>
</reference>
<gene>
    <name evidence="8" type="ORF">SNE40_020619</name>
</gene>
<evidence type="ECO:0000256" key="4">
    <source>
        <dbReference type="PROSITE-ProRule" id="PRU00024"/>
    </source>
</evidence>
<dbReference type="Pfam" id="PF00643">
    <property type="entry name" value="zf-B_box"/>
    <property type="match status" value="1"/>
</dbReference>
<dbReference type="EMBL" id="JAZGQO010000015">
    <property type="protein sequence ID" value="KAK6169604.1"/>
    <property type="molecule type" value="Genomic_DNA"/>
</dbReference>
<dbReference type="SUPFAM" id="SSF57850">
    <property type="entry name" value="RING/U-box"/>
    <property type="match status" value="1"/>
</dbReference>
<keyword evidence="9" id="KW-1185">Reference proteome</keyword>
<dbReference type="InterPro" id="IPR047153">
    <property type="entry name" value="TRIM45/56/19-like"/>
</dbReference>
<dbReference type="SMART" id="SM00336">
    <property type="entry name" value="BBOX"/>
    <property type="match status" value="2"/>
</dbReference>
<dbReference type="PROSITE" id="PS50119">
    <property type="entry name" value="ZF_BBOX"/>
    <property type="match status" value="1"/>
</dbReference>
<dbReference type="InterPro" id="IPR000315">
    <property type="entry name" value="Znf_B-box"/>
</dbReference>
<dbReference type="GO" id="GO:0008270">
    <property type="term" value="F:zinc ion binding"/>
    <property type="evidence" value="ECO:0007669"/>
    <property type="project" value="UniProtKB-KW"/>
</dbReference>
<dbReference type="PROSITE" id="PS00518">
    <property type="entry name" value="ZF_RING_1"/>
    <property type="match status" value="1"/>
</dbReference>
<proteinExistence type="predicted"/>
<feature type="coiled-coil region" evidence="5">
    <location>
        <begin position="209"/>
        <end position="243"/>
    </location>
</feature>
<evidence type="ECO:0000256" key="1">
    <source>
        <dbReference type="ARBA" id="ARBA00022723"/>
    </source>
</evidence>
<keyword evidence="3" id="KW-0862">Zinc</keyword>
<dbReference type="InterPro" id="IPR013083">
    <property type="entry name" value="Znf_RING/FYVE/PHD"/>
</dbReference>
<evidence type="ECO:0000256" key="5">
    <source>
        <dbReference type="SAM" id="Coils"/>
    </source>
</evidence>
<dbReference type="SUPFAM" id="SSF49599">
    <property type="entry name" value="TRAF domain-like"/>
    <property type="match status" value="1"/>
</dbReference>
<evidence type="ECO:0000313" key="9">
    <source>
        <dbReference type="Proteomes" id="UP001347796"/>
    </source>
</evidence>
<protein>
    <recommendedName>
        <fullName evidence="10">TRIM56</fullName>
    </recommendedName>
</protein>
<evidence type="ECO:0000259" key="6">
    <source>
        <dbReference type="PROSITE" id="PS50089"/>
    </source>
</evidence>
<dbReference type="InterPro" id="IPR017907">
    <property type="entry name" value="Znf_RING_CS"/>
</dbReference>
<keyword evidence="1" id="KW-0479">Metal-binding</keyword>
<feature type="domain" description="RING-type" evidence="6">
    <location>
        <begin position="21"/>
        <end position="64"/>
    </location>
</feature>
<comment type="caution">
    <text evidence="8">The sequence shown here is derived from an EMBL/GenBank/DDBJ whole genome shotgun (WGS) entry which is preliminary data.</text>
</comment>
<dbReference type="Gene3D" id="3.30.40.10">
    <property type="entry name" value="Zinc/RING finger domain, C3HC4 (zinc finger)"/>
    <property type="match status" value="1"/>
</dbReference>
<keyword evidence="2 4" id="KW-0863">Zinc-finger</keyword>
<sequence>MAECADNDNNNGDDSSTVPLCSICLDEFKEPKTIDCKHSFCSFCLNDYIKKSAANNKFNCPLCRFEVQIPAGGVTEFVSEKTVNAEKKAPGMMTNEGKKQNCDLCRSNSTSMSQCKECQKCMCSSCRTIHSVIPLCKNHVIISLDETVEVGSIKQAVNQSKKPDPDKDICVKHHNRKSTFYCKKCSKAVCSDCFVISHNGHSFYDLQCKQTWQDLRKNLKSCCKDLEKEIKTLQHFSESLKAQLLEVEDLSKTTRNDIDKQVKRICEEVEMEGNRLKPKVEITSLSDQRQVINLMKENLKMVENLKSLVDSTDNVLQKEYIVPVLETISKSLHQYEKCRSRKLEVPEKSDILFKESLIDFKELIKQIGRLDIIDEGRNANTFSATFGINDFFGNSVLRSSEFSLNNLICYVCVEKDHLFLSQASVKVFLQISGNKQFFGRCIVKLVNFSNNKNALIQAQDIEFKGSIYSYIPVPNNICLQCINWHSLSDPKKGFVKDGKFTVKCYIEMNKS</sequence>
<evidence type="ECO:0000259" key="7">
    <source>
        <dbReference type="PROSITE" id="PS50119"/>
    </source>
</evidence>
<dbReference type="Proteomes" id="UP001347796">
    <property type="component" value="Unassembled WGS sequence"/>
</dbReference>
<dbReference type="Gene3D" id="2.60.210.10">
    <property type="entry name" value="Apoptosis, Tumor Necrosis Factor Receptor Associated Protein 2, Chain A"/>
    <property type="match status" value="1"/>
</dbReference>
<evidence type="ECO:0000256" key="3">
    <source>
        <dbReference type="ARBA" id="ARBA00022833"/>
    </source>
</evidence>
<evidence type="ECO:0008006" key="10">
    <source>
        <dbReference type="Google" id="ProtNLM"/>
    </source>
</evidence>
<dbReference type="InterPro" id="IPR001841">
    <property type="entry name" value="Znf_RING"/>
</dbReference>
<feature type="domain" description="B box-type" evidence="7">
    <location>
        <begin position="165"/>
        <end position="206"/>
    </location>
</feature>
<accession>A0AAN8P7K0</accession>